<comment type="caution">
    <text evidence="2">The sequence shown here is derived from an EMBL/GenBank/DDBJ whole genome shotgun (WGS) entry which is preliminary data.</text>
</comment>
<evidence type="ECO:0000313" key="3">
    <source>
        <dbReference type="Proteomes" id="UP000429523"/>
    </source>
</evidence>
<feature type="region of interest" description="Disordered" evidence="1">
    <location>
        <begin position="254"/>
        <end position="290"/>
    </location>
</feature>
<feature type="compositionally biased region" description="Basic and acidic residues" evidence="1">
    <location>
        <begin position="158"/>
        <end position="173"/>
    </location>
</feature>
<feature type="region of interest" description="Disordered" evidence="1">
    <location>
        <begin position="149"/>
        <end position="173"/>
    </location>
</feature>
<proteinExistence type="predicted"/>
<accession>A0A6A3FDE6</accession>
<evidence type="ECO:0000313" key="2">
    <source>
        <dbReference type="EMBL" id="KAE8942616.1"/>
    </source>
</evidence>
<reference evidence="2 3" key="1">
    <citation type="submission" date="2018-08" db="EMBL/GenBank/DDBJ databases">
        <title>Genomic investigation of the strawberry pathogen Phytophthora fragariae indicates pathogenicity is determined by transcriptional variation in three key races.</title>
        <authorList>
            <person name="Adams T.M."/>
            <person name="Armitage A.D."/>
            <person name="Sobczyk M.K."/>
            <person name="Bates H.J."/>
            <person name="Dunwell J.M."/>
            <person name="Nellist C.F."/>
            <person name="Harrison R.J."/>
        </authorList>
    </citation>
    <scope>NUCLEOTIDE SEQUENCE [LARGE SCALE GENOMIC DNA]</scope>
    <source>
        <strain evidence="2 3">NOV-9</strain>
    </source>
</reference>
<evidence type="ECO:0000256" key="1">
    <source>
        <dbReference type="SAM" id="MobiDB-lite"/>
    </source>
</evidence>
<dbReference type="EMBL" id="QXGF01000297">
    <property type="protein sequence ID" value="KAE8942616.1"/>
    <property type="molecule type" value="Genomic_DNA"/>
</dbReference>
<feature type="region of interest" description="Disordered" evidence="1">
    <location>
        <begin position="1"/>
        <end position="93"/>
    </location>
</feature>
<organism evidence="2 3">
    <name type="scientific">Phytophthora fragariae</name>
    <dbReference type="NCBI Taxonomy" id="53985"/>
    <lineage>
        <taxon>Eukaryota</taxon>
        <taxon>Sar</taxon>
        <taxon>Stramenopiles</taxon>
        <taxon>Oomycota</taxon>
        <taxon>Peronosporomycetes</taxon>
        <taxon>Peronosporales</taxon>
        <taxon>Peronosporaceae</taxon>
        <taxon>Phytophthora</taxon>
    </lineage>
</organism>
<feature type="compositionally biased region" description="Basic and acidic residues" evidence="1">
    <location>
        <begin position="47"/>
        <end position="58"/>
    </location>
</feature>
<gene>
    <name evidence="2" type="ORF">PF009_g7626</name>
</gene>
<sequence length="290" mass="31590">MRITASVTTARDEGSAPEPDYDYNDCNYENQEVEAGAQQATSGIAARTEESALSPEHDSYEEEQDAEACARQSASVNEACDARSALEPDDEYDVETVAEEYTPLNASVTTTPDERPATEAKPDGSVSAVLRVVYQLVKAEEQLGVESCHSFSSPLSPRLDERKEPKADDSPKDCDLAVRARSVIKRSVTTKDEQLIGKLMNEVVDAYTANATLIQSKVVRMSFDCSSLFSTRSEAFGSNGSRPDREVGVFEYVYVPKPNDQADDDPDIEKSPDSPRPTTLPLAPSQTESG</sequence>
<name>A0A6A3FDE6_9STRA</name>
<dbReference type="AlphaFoldDB" id="A0A6A3FDE6"/>
<protein>
    <submittedName>
        <fullName evidence="2">Uncharacterized protein</fullName>
    </submittedName>
</protein>
<dbReference type="Proteomes" id="UP000429523">
    <property type="component" value="Unassembled WGS sequence"/>
</dbReference>